<name>A0ABM1H7A7_SOLPN</name>
<gene>
    <name evidence="3" type="primary">LOC107025019</name>
</gene>
<dbReference type="GeneID" id="107025019"/>
<reference evidence="3" key="2">
    <citation type="submission" date="2025-08" db="UniProtKB">
        <authorList>
            <consortium name="RefSeq"/>
        </authorList>
    </citation>
    <scope>IDENTIFICATION</scope>
</reference>
<dbReference type="InterPro" id="IPR012337">
    <property type="entry name" value="RNaseH-like_sf"/>
</dbReference>
<reference evidence="2" key="1">
    <citation type="journal article" date="2014" name="Nat. Genet.">
        <title>The genome of the stress-tolerant wild tomato species Solanum pennellii.</title>
        <authorList>
            <person name="Bolger A."/>
            <person name="Scossa F."/>
            <person name="Bolger M.E."/>
            <person name="Lanz C."/>
            <person name="Maumus F."/>
            <person name="Tohge T."/>
            <person name="Quesneville H."/>
            <person name="Alseekh S."/>
            <person name="Sorensen I."/>
            <person name="Lichtenstein G."/>
            <person name="Fich E.A."/>
            <person name="Conte M."/>
            <person name="Keller H."/>
            <person name="Schneeberger K."/>
            <person name="Schwacke R."/>
            <person name="Ofner I."/>
            <person name="Vrebalov J."/>
            <person name="Xu Y."/>
            <person name="Osorio S."/>
            <person name="Aflitos S.A."/>
            <person name="Schijlen E."/>
            <person name="Jimenez-Gomez J.M."/>
            <person name="Ryngajllo M."/>
            <person name="Kimura S."/>
            <person name="Kumar R."/>
            <person name="Koenig D."/>
            <person name="Headland L.R."/>
            <person name="Maloof J.N."/>
            <person name="Sinha N."/>
            <person name="van Ham R.C."/>
            <person name="Lankhorst R.K."/>
            <person name="Mao L."/>
            <person name="Vogel A."/>
            <person name="Arsova B."/>
            <person name="Panstruga R."/>
            <person name="Fei Z."/>
            <person name="Rose J.K."/>
            <person name="Zamir D."/>
            <person name="Carrari F."/>
            <person name="Giovannoni J.J."/>
            <person name="Weigel D."/>
            <person name="Usadel B."/>
            <person name="Fernie A.R."/>
        </authorList>
    </citation>
    <scope>NUCLEOTIDE SEQUENCE [LARGE SCALE GENOMIC DNA]</scope>
    <source>
        <strain evidence="2">cv. LA0716</strain>
    </source>
</reference>
<dbReference type="RefSeq" id="XP_015081388.1">
    <property type="nucleotide sequence ID" value="XM_015225902.1"/>
</dbReference>
<dbReference type="PANTHER" id="PTHR48475">
    <property type="entry name" value="RIBONUCLEASE H"/>
    <property type="match status" value="1"/>
</dbReference>
<dbReference type="PANTHER" id="PTHR48475:SF1">
    <property type="entry name" value="RNASE H TYPE-1 DOMAIN-CONTAINING PROTEIN"/>
    <property type="match status" value="1"/>
</dbReference>
<dbReference type="Gene3D" id="1.10.340.70">
    <property type="match status" value="1"/>
</dbReference>
<dbReference type="InterPro" id="IPR036397">
    <property type="entry name" value="RNaseH_sf"/>
</dbReference>
<dbReference type="InterPro" id="IPR001584">
    <property type="entry name" value="Integrase_cat-core"/>
</dbReference>
<protein>
    <submittedName>
        <fullName evidence="3">Uncharacterized protein LOC107025019</fullName>
    </submittedName>
</protein>
<feature type="domain" description="Integrase catalytic" evidence="1">
    <location>
        <begin position="145"/>
        <end position="305"/>
    </location>
</feature>
<keyword evidence="2" id="KW-1185">Reference proteome</keyword>
<proteinExistence type="predicted"/>
<evidence type="ECO:0000313" key="3">
    <source>
        <dbReference type="RefSeq" id="XP_015081388.1"/>
    </source>
</evidence>
<dbReference type="Gene3D" id="3.30.420.10">
    <property type="entry name" value="Ribonuclease H-like superfamily/Ribonuclease H"/>
    <property type="match status" value="1"/>
</dbReference>
<organism evidence="2 3">
    <name type="scientific">Solanum pennellii</name>
    <name type="common">Tomato</name>
    <name type="synonym">Lycopersicon pennellii</name>
    <dbReference type="NCBI Taxonomy" id="28526"/>
    <lineage>
        <taxon>Eukaryota</taxon>
        <taxon>Viridiplantae</taxon>
        <taxon>Streptophyta</taxon>
        <taxon>Embryophyta</taxon>
        <taxon>Tracheophyta</taxon>
        <taxon>Spermatophyta</taxon>
        <taxon>Magnoliopsida</taxon>
        <taxon>eudicotyledons</taxon>
        <taxon>Gunneridae</taxon>
        <taxon>Pentapetalae</taxon>
        <taxon>asterids</taxon>
        <taxon>lamiids</taxon>
        <taxon>Solanales</taxon>
        <taxon>Solanaceae</taxon>
        <taxon>Solanoideae</taxon>
        <taxon>Solaneae</taxon>
        <taxon>Solanum</taxon>
        <taxon>Solanum subgen. Lycopersicon</taxon>
    </lineage>
</organism>
<accession>A0ABM1H7A7</accession>
<sequence>MAENPIDDDYRPLKTYFPDEKVSLVGEDISEEHNGWRMFFDGAKNLNEFGIKAVLISPTRKHYLETPNFELLRCVEAGEASRLVQEIYARSCGPHMNGFTLAKKILRSGYFWLTMETEYIRYVKKCHRCKTHIDMIRVPPNELHVTSSPWLFAVWAWMPLVQSSQHHLMDTDSFLLQLTTSLGGSYPPPTTVTKTVVDDFIKNNIICRFEIPESIVNDNRTNLNSDLMRSLCEKFKISDRNSTSYRLQMNGVLEATNNNVKRILRKVIDNHRYWHEKLLFALLVYRTTIRTSTRATPYFLVYGNEVVIPAEVEIPSLRIIPEAELSDAEWIQIQAENLTLIDGRRIHAMCNGQIYQNRMVRAFNKKVRLKHFSHGQLLKKIFLNQYEAKGKFSPNW</sequence>
<evidence type="ECO:0000259" key="1">
    <source>
        <dbReference type="PROSITE" id="PS50994"/>
    </source>
</evidence>
<dbReference type="SUPFAM" id="SSF53098">
    <property type="entry name" value="Ribonuclease H-like"/>
    <property type="match status" value="1"/>
</dbReference>
<dbReference type="PROSITE" id="PS50994">
    <property type="entry name" value="INTEGRASE"/>
    <property type="match status" value="1"/>
</dbReference>
<evidence type="ECO:0000313" key="2">
    <source>
        <dbReference type="Proteomes" id="UP000694930"/>
    </source>
</evidence>
<dbReference type="Proteomes" id="UP000694930">
    <property type="component" value="Chromosome 7"/>
</dbReference>